<reference evidence="1" key="1">
    <citation type="submission" date="2019-08" db="EMBL/GenBank/DDBJ databases">
        <title>The genome of the North American firefly Photinus pyralis.</title>
        <authorList>
            <consortium name="Photinus pyralis genome working group"/>
            <person name="Fallon T.R."/>
            <person name="Sander Lower S.E."/>
            <person name="Weng J.-K."/>
        </authorList>
    </citation>
    <scope>NUCLEOTIDE SEQUENCE</scope>
    <source>
        <strain evidence="1">TRF0915ILg1</strain>
        <tissue evidence="1">Whole body</tissue>
    </source>
</reference>
<dbReference type="AlphaFoldDB" id="A0A8K0GFP9"/>
<dbReference type="PANTHER" id="PTHR47027">
    <property type="entry name" value="REVERSE TRANSCRIPTASE DOMAIN-CONTAINING PROTEIN"/>
    <property type="match status" value="1"/>
</dbReference>
<sequence>MPDGTYGDEQGTNSKRMELRIASIRQRIRNVQQQNGYKSKKWNIDKLISNQNLIGDQESRNEASNDIKLEWSHIKDTILKAAEDMGEWLSVWVQSKSISNGRNLHMMRQILEKGYENIYIYRLQAGIRLGRNDRAVREIFTILKEEAKRVELSIDQDKTKYFQTTRSINMNRDASQVGAYNFDKVTDFTYLGAMINEGNTITSEIRTRIGKGNRAYFANKNLLVTYGCEAWTLLRKNEDDLRQFKRKIPRKVREQDETYRILINHELDQMVGSADIVRFIKARNQKLERVAVSRDIWYCRRGQNQQRAVEPEEEEEVSDTISSNLCNSQSLLFTSSRKPVQ</sequence>
<accession>A0A8K0GFP9</accession>
<dbReference type="Proteomes" id="UP000801492">
    <property type="component" value="Unassembled WGS sequence"/>
</dbReference>
<proteinExistence type="predicted"/>
<name>A0A8K0GFP9_IGNLU</name>
<protein>
    <submittedName>
        <fullName evidence="1">Uncharacterized protein</fullName>
    </submittedName>
</protein>
<keyword evidence="2" id="KW-1185">Reference proteome</keyword>
<organism evidence="1 2">
    <name type="scientific">Ignelater luminosus</name>
    <name type="common">Cucubano</name>
    <name type="synonym">Pyrophorus luminosus</name>
    <dbReference type="NCBI Taxonomy" id="2038154"/>
    <lineage>
        <taxon>Eukaryota</taxon>
        <taxon>Metazoa</taxon>
        <taxon>Ecdysozoa</taxon>
        <taxon>Arthropoda</taxon>
        <taxon>Hexapoda</taxon>
        <taxon>Insecta</taxon>
        <taxon>Pterygota</taxon>
        <taxon>Neoptera</taxon>
        <taxon>Endopterygota</taxon>
        <taxon>Coleoptera</taxon>
        <taxon>Polyphaga</taxon>
        <taxon>Elateriformia</taxon>
        <taxon>Elateroidea</taxon>
        <taxon>Elateridae</taxon>
        <taxon>Agrypninae</taxon>
        <taxon>Pyrophorini</taxon>
        <taxon>Ignelater</taxon>
    </lineage>
</organism>
<dbReference type="OrthoDB" id="410404at2759"/>
<evidence type="ECO:0000313" key="1">
    <source>
        <dbReference type="EMBL" id="KAF2898049.1"/>
    </source>
</evidence>
<dbReference type="EMBL" id="VTPC01003767">
    <property type="protein sequence ID" value="KAF2898049.1"/>
    <property type="molecule type" value="Genomic_DNA"/>
</dbReference>
<gene>
    <name evidence="1" type="ORF">ILUMI_08126</name>
</gene>
<comment type="caution">
    <text evidence="1">The sequence shown here is derived from an EMBL/GenBank/DDBJ whole genome shotgun (WGS) entry which is preliminary data.</text>
</comment>
<dbReference type="PANTHER" id="PTHR47027:SF29">
    <property type="entry name" value="C2H2-TYPE DOMAIN-CONTAINING PROTEIN"/>
    <property type="match status" value="1"/>
</dbReference>
<evidence type="ECO:0000313" key="2">
    <source>
        <dbReference type="Proteomes" id="UP000801492"/>
    </source>
</evidence>